<dbReference type="InterPro" id="IPR050250">
    <property type="entry name" value="Macrolide_Exporter_MacB"/>
</dbReference>
<protein>
    <submittedName>
        <fullName evidence="9">FtsX-like permease family protein</fullName>
    </submittedName>
</protein>
<evidence type="ECO:0000256" key="6">
    <source>
        <dbReference type="SAM" id="Phobius"/>
    </source>
</evidence>
<dbReference type="PANTHER" id="PTHR30572:SF18">
    <property type="entry name" value="ABC-TYPE MACROLIDE FAMILY EXPORT SYSTEM PERMEASE COMPONENT 2"/>
    <property type="match status" value="1"/>
</dbReference>
<dbReference type="InterPro" id="IPR025857">
    <property type="entry name" value="MacB_PCD"/>
</dbReference>
<keyword evidence="10" id="KW-1185">Reference proteome</keyword>
<evidence type="ECO:0000259" key="7">
    <source>
        <dbReference type="Pfam" id="PF02687"/>
    </source>
</evidence>
<dbReference type="InterPro" id="IPR003838">
    <property type="entry name" value="ABC3_permease_C"/>
</dbReference>
<feature type="transmembrane region" description="Helical" evidence="6">
    <location>
        <begin position="752"/>
        <end position="773"/>
    </location>
</feature>
<evidence type="ECO:0000256" key="2">
    <source>
        <dbReference type="ARBA" id="ARBA00022475"/>
    </source>
</evidence>
<keyword evidence="3 6" id="KW-0812">Transmembrane</keyword>
<name>A0A6I6JWW9_9BACT</name>
<organism evidence="9 10">
    <name type="scientific">Maribellus comscasis</name>
    <dbReference type="NCBI Taxonomy" id="2681766"/>
    <lineage>
        <taxon>Bacteria</taxon>
        <taxon>Pseudomonadati</taxon>
        <taxon>Bacteroidota</taxon>
        <taxon>Bacteroidia</taxon>
        <taxon>Marinilabiliales</taxon>
        <taxon>Prolixibacteraceae</taxon>
        <taxon>Maribellus</taxon>
    </lineage>
</organism>
<dbReference type="KEGG" id="mcos:GM418_13550"/>
<proteinExistence type="predicted"/>
<evidence type="ECO:0000313" key="9">
    <source>
        <dbReference type="EMBL" id="QGY44652.1"/>
    </source>
</evidence>
<gene>
    <name evidence="9" type="ORF">GM418_13550</name>
</gene>
<dbReference type="Proteomes" id="UP000428260">
    <property type="component" value="Chromosome"/>
</dbReference>
<feature type="transmembrane region" description="Helical" evidence="6">
    <location>
        <begin position="669"/>
        <end position="693"/>
    </location>
</feature>
<feature type="domain" description="ABC3 transporter permease C-terminal" evidence="7">
    <location>
        <begin position="286"/>
        <end position="401"/>
    </location>
</feature>
<dbReference type="GO" id="GO:0022857">
    <property type="term" value="F:transmembrane transporter activity"/>
    <property type="evidence" value="ECO:0007669"/>
    <property type="project" value="TreeGrafter"/>
</dbReference>
<feature type="transmembrane region" description="Helical" evidence="6">
    <location>
        <begin position="374"/>
        <end position="397"/>
    </location>
</feature>
<dbReference type="Pfam" id="PF02687">
    <property type="entry name" value="FtsX"/>
    <property type="match status" value="2"/>
</dbReference>
<accession>A0A6I6JWW9</accession>
<keyword evidence="5 6" id="KW-0472">Membrane</keyword>
<feature type="domain" description="ABC3 transporter permease C-terminal" evidence="7">
    <location>
        <begin position="673"/>
        <end position="785"/>
    </location>
</feature>
<feature type="domain" description="MacB-like periplasmic core" evidence="8">
    <location>
        <begin position="22"/>
        <end position="204"/>
    </location>
</feature>
<dbReference type="GO" id="GO:0005886">
    <property type="term" value="C:plasma membrane"/>
    <property type="evidence" value="ECO:0007669"/>
    <property type="project" value="UniProtKB-SubCell"/>
</dbReference>
<evidence type="ECO:0000313" key="10">
    <source>
        <dbReference type="Proteomes" id="UP000428260"/>
    </source>
</evidence>
<evidence type="ECO:0000256" key="5">
    <source>
        <dbReference type="ARBA" id="ARBA00023136"/>
    </source>
</evidence>
<dbReference type="PANTHER" id="PTHR30572">
    <property type="entry name" value="MEMBRANE COMPONENT OF TRANSPORTER-RELATED"/>
    <property type="match status" value="1"/>
</dbReference>
<dbReference type="AlphaFoldDB" id="A0A6I6JWW9"/>
<feature type="transmembrane region" description="Helical" evidence="6">
    <location>
        <begin position="20"/>
        <end position="43"/>
    </location>
</feature>
<evidence type="ECO:0000259" key="8">
    <source>
        <dbReference type="Pfam" id="PF12704"/>
    </source>
</evidence>
<reference evidence="9 10" key="1">
    <citation type="submission" date="2019-11" db="EMBL/GenBank/DDBJ databases">
        <authorList>
            <person name="Zheng R.K."/>
            <person name="Sun C.M."/>
        </authorList>
    </citation>
    <scope>NUCLEOTIDE SEQUENCE [LARGE SCALE GENOMIC DNA]</scope>
    <source>
        <strain evidence="9 10">WC007</strain>
    </source>
</reference>
<dbReference type="RefSeq" id="WP_158867166.1">
    <property type="nucleotide sequence ID" value="NZ_CP046401.1"/>
</dbReference>
<keyword evidence="4 6" id="KW-1133">Transmembrane helix</keyword>
<keyword evidence="2" id="KW-1003">Cell membrane</keyword>
<dbReference type="Pfam" id="PF12704">
    <property type="entry name" value="MacB_PCD"/>
    <property type="match status" value="1"/>
</dbReference>
<comment type="subcellular location">
    <subcellularLocation>
        <location evidence="1">Cell membrane</location>
        <topology evidence="1">Multi-pass membrane protein</topology>
    </subcellularLocation>
</comment>
<evidence type="ECO:0000256" key="3">
    <source>
        <dbReference type="ARBA" id="ARBA00022692"/>
    </source>
</evidence>
<evidence type="ECO:0000256" key="1">
    <source>
        <dbReference type="ARBA" id="ARBA00004651"/>
    </source>
</evidence>
<dbReference type="EMBL" id="CP046401">
    <property type="protein sequence ID" value="QGY44652.1"/>
    <property type="molecule type" value="Genomic_DNA"/>
</dbReference>
<feature type="transmembrane region" description="Helical" evidence="6">
    <location>
        <begin position="721"/>
        <end position="740"/>
    </location>
</feature>
<feature type="transmembrane region" description="Helical" evidence="6">
    <location>
        <begin position="331"/>
        <end position="354"/>
    </location>
</feature>
<feature type="transmembrane region" description="Helical" evidence="6">
    <location>
        <begin position="424"/>
        <end position="442"/>
    </location>
</feature>
<evidence type="ECO:0000256" key="4">
    <source>
        <dbReference type="ARBA" id="ARBA00022989"/>
    </source>
</evidence>
<sequence>MTTIIRYIKATFRNAIRNKYISLLNLFGLSVGITSTLLLILWVSHELSFDHFFANSENIYQVIFMGEQNNKEVKVCSTPQGIGVEAEKLFPEVINFTRIRKHNRAVLKVGDKQFYAEKGFYADSTFFSVFSFEGKFGDLSNSLNKPDQVVIDEYLAAKCFSTKYPVGENISINGRDYTVSAVVKNVASNSHLQFHYLIPVLNLSEGWQNTKWTSDNCFQYLVVNHAAKIPELEIKLTNMVTSKFTVWKQLNAFIKLQPLHEIHFRSEYILDYAVLGNKQNVFVLALISFLILLIACVNFTNIFISTSLKRTKSTGIKMASGANKAGIIKEFAFEVLLFIFISFLISFGLIYLMLPVFNNLVHTEMPITIFNLKFVSISFVVIILTLLMSGLFPGLYITRFNVVSVLKSGYTGLKGNKNKLQRSLVTIQFIIAIILIISVLGIQKQVYFLQHKQLGFDKDKVLYVRTYGELENIRNIKLMASELSQNPNIVDISSRSSLPTQLVNGGQMQISSNPDHKVHGERVEVGEGYFDLMNIKFVEGGQKFDYSNDQINTCIINEIAAKRLLLKPPYCGQFVFDLNQGHDLKIIGVIPNINTKSLNSEITPCLYTKASNYNGNGVVLFRLAGNLEPAIKQIKDYCEKNNSAVPFEYHFLDEVYDNLYVNEIQIQKMLIWFSVISILLTSLGLFAMSFFITEKRTKEIGIRKVNGARIFEILTILNKDFVKWVIIALVIATPIAYYAMNKWLENFAYKTTLSWWIFALAGVLALGIALLTVSFQSWKAATRNPVEALRYE</sequence>
<feature type="transmembrane region" description="Helical" evidence="6">
    <location>
        <begin position="281"/>
        <end position="304"/>
    </location>
</feature>